<evidence type="ECO:0000256" key="1">
    <source>
        <dbReference type="SAM" id="Phobius"/>
    </source>
</evidence>
<dbReference type="Proteomes" id="UP000035021">
    <property type="component" value="Unassembled WGS sequence"/>
</dbReference>
<feature type="transmembrane region" description="Helical" evidence="1">
    <location>
        <begin position="194"/>
        <end position="216"/>
    </location>
</feature>
<gene>
    <name evidence="3" type="ORF">GP2_014_00540</name>
</gene>
<evidence type="ECO:0008006" key="5">
    <source>
        <dbReference type="Google" id="ProtNLM"/>
    </source>
</evidence>
<dbReference type="EMBL" id="BAOQ01000014">
    <property type="protein sequence ID" value="GAC83696.1"/>
    <property type="molecule type" value="Genomic_DNA"/>
</dbReference>
<feature type="signal peptide" evidence="2">
    <location>
        <begin position="1"/>
        <end position="17"/>
    </location>
</feature>
<organism evidence="3 4">
    <name type="scientific">Gordonia paraffinivorans NBRC 108238</name>
    <dbReference type="NCBI Taxonomy" id="1223543"/>
    <lineage>
        <taxon>Bacteria</taxon>
        <taxon>Bacillati</taxon>
        <taxon>Actinomycetota</taxon>
        <taxon>Actinomycetes</taxon>
        <taxon>Mycobacteriales</taxon>
        <taxon>Gordoniaceae</taxon>
        <taxon>Gordonia</taxon>
    </lineage>
</organism>
<keyword evidence="4" id="KW-1185">Reference proteome</keyword>
<evidence type="ECO:0000313" key="4">
    <source>
        <dbReference type="Proteomes" id="UP000035021"/>
    </source>
</evidence>
<accession>A0ABQ0IJD7</accession>
<feature type="transmembrane region" description="Helical" evidence="1">
    <location>
        <begin position="248"/>
        <end position="269"/>
    </location>
</feature>
<comment type="caution">
    <text evidence="3">The sequence shown here is derived from an EMBL/GenBank/DDBJ whole genome shotgun (WGS) entry which is preliminary data.</text>
</comment>
<keyword evidence="2" id="KW-0732">Signal</keyword>
<evidence type="ECO:0000313" key="3">
    <source>
        <dbReference type="EMBL" id="GAC83696.1"/>
    </source>
</evidence>
<feature type="chain" id="PRO_5045356664" description="Integral membrane protein" evidence="2">
    <location>
        <begin position="18"/>
        <end position="274"/>
    </location>
</feature>
<reference evidence="3 4" key="1">
    <citation type="submission" date="2013-02" db="EMBL/GenBank/DDBJ databases">
        <title>Whole genome shotgun sequence of Gordonia paraffinivorans NBRC 108238.</title>
        <authorList>
            <person name="Isaki-Nakamura S."/>
            <person name="Hosoyama A."/>
            <person name="Tsuchikane K."/>
            <person name="Ando Y."/>
            <person name="Baba S."/>
            <person name="Ohji S."/>
            <person name="Hamada M."/>
            <person name="Tamura T."/>
            <person name="Yamazoe A."/>
            <person name="Yamazaki S."/>
            <person name="Fujita N."/>
        </authorList>
    </citation>
    <scope>NUCLEOTIDE SEQUENCE [LARGE SCALE GENOMIC DNA]</scope>
    <source>
        <strain evidence="3 4">NBRC 108238</strain>
    </source>
</reference>
<name>A0ABQ0IJD7_9ACTN</name>
<keyword evidence="1" id="KW-0812">Transmembrane</keyword>
<keyword evidence="1" id="KW-1133">Transmembrane helix</keyword>
<protein>
    <recommendedName>
        <fullName evidence="5">Integral membrane protein</fullName>
    </recommendedName>
</protein>
<evidence type="ECO:0000256" key="2">
    <source>
        <dbReference type="SAM" id="SignalP"/>
    </source>
</evidence>
<sequence length="274" mass="28581">MAVRSFLSALLTLVAMAAAVLAVPSLWLDLRIVDQQGFVSMVAPMAENPEVQEYLADEIAAQATARTDIPIAAPLVRPLAEKYTESEQFRLDFADVAGQQHAFLFTEPAPGTDPSVMQLDISGMINRALGLAGTPNAITEPVVVDLTTGASGLEAGSYARAGEQITLLARVSAAVAVIAGLAALVFARRRSTVFAWLGLGVVIAGASTWLIGLFFADRAKQEVAGAESSGRKVAGLIIDGMYDDLTRVAVVVGGAGVAMFVVGVLARLITAGRR</sequence>
<proteinExistence type="predicted"/>
<keyword evidence="1" id="KW-0472">Membrane</keyword>
<feature type="transmembrane region" description="Helical" evidence="1">
    <location>
        <begin position="167"/>
        <end position="187"/>
    </location>
</feature>